<accession>A0A183IBG9</accession>
<reference evidence="1 2" key="2">
    <citation type="submission" date="2018-11" db="EMBL/GenBank/DDBJ databases">
        <authorList>
            <consortium name="Pathogen Informatics"/>
        </authorList>
    </citation>
    <scope>NUCLEOTIDE SEQUENCE [LARGE SCALE GENOMIC DNA]</scope>
</reference>
<organism evidence="3">
    <name type="scientific">Soboliphyme baturini</name>
    <dbReference type="NCBI Taxonomy" id="241478"/>
    <lineage>
        <taxon>Eukaryota</taxon>
        <taxon>Metazoa</taxon>
        <taxon>Ecdysozoa</taxon>
        <taxon>Nematoda</taxon>
        <taxon>Enoplea</taxon>
        <taxon>Dorylaimia</taxon>
        <taxon>Dioctophymatida</taxon>
        <taxon>Dioctophymatoidea</taxon>
        <taxon>Soboliphymatidae</taxon>
        <taxon>Soboliphyme</taxon>
    </lineage>
</organism>
<dbReference type="OrthoDB" id="6073372at2759"/>
<dbReference type="Proteomes" id="UP000270296">
    <property type="component" value="Unassembled WGS sequence"/>
</dbReference>
<dbReference type="GO" id="GO:0050684">
    <property type="term" value="P:regulation of mRNA processing"/>
    <property type="evidence" value="ECO:0007669"/>
    <property type="project" value="InterPro"/>
</dbReference>
<evidence type="ECO:0000313" key="3">
    <source>
        <dbReference type="WBParaSite" id="SBAD_0000099301-mRNA-1"/>
    </source>
</evidence>
<gene>
    <name evidence="1" type="ORF">SBAD_LOCUS963</name>
</gene>
<keyword evidence="2" id="KW-1185">Reference proteome</keyword>
<reference evidence="3" key="1">
    <citation type="submission" date="2016-06" db="UniProtKB">
        <authorList>
            <consortium name="WormBaseParasite"/>
        </authorList>
    </citation>
    <scope>IDENTIFICATION</scope>
</reference>
<evidence type="ECO:0000313" key="1">
    <source>
        <dbReference type="EMBL" id="VDO92764.1"/>
    </source>
</evidence>
<dbReference type="PANTHER" id="PTHR14700">
    <property type="entry name" value="PENTATRICOPEPTIDE REPEAT-CONTAINING PROTEIN 2, MITOCHONDRIAL"/>
    <property type="match status" value="1"/>
</dbReference>
<dbReference type="PANTHER" id="PTHR14700:SF0">
    <property type="entry name" value="PENTATRICOPEPTIDE REPEAT-CONTAINING PROTEIN 2, MITOCHONDRIAL"/>
    <property type="match status" value="1"/>
</dbReference>
<protein>
    <submittedName>
        <fullName evidence="3">Pentatricopeptide repeat-containing protein 2, mitochondrial</fullName>
    </submittedName>
</protein>
<dbReference type="InterPro" id="IPR034629">
    <property type="entry name" value="PTCD2"/>
</dbReference>
<dbReference type="GO" id="GO:0003723">
    <property type="term" value="F:RNA binding"/>
    <property type="evidence" value="ECO:0007669"/>
    <property type="project" value="TreeGrafter"/>
</dbReference>
<sequence length="476" mass="54800">MALFLTKVTKAFVSTVIGGGRRFAGSATYFTQNFSSFGGCELHHLSLSTSLIFSGTKIRNSLFTDASLGLCDYDLFVKAKKEKLQYSKEEFWRRMDSYFEKHTSLFVYTDDLKMAIALADCDEDFQRVIKLCLRYEEQSVKMKLFVYNFGPLVMRMFYRCWKPNLAYDMIRNEAFKGFFRTMDSYMICMDLLFESQRYEQVQDVWETYTKADIAATYSFPRSLQVLYTAACYKLNSKDSCQAGLQYISDCVAANVLVVRKAIYFMVALCLQQNKPQMALELLDFQTISDDFTTSYTLRCLALVRLGRFTEAVELVEQLLATHDLPSSSKNMHKISFEVIEELRTALHRENVDQTLREKLQRLTSFLKLGIHMVGVSVDQLVCFPVLQIKPRKGPAHAYDDEISTPPLSDVSRLVIQDSTMDKVRSRKGEVRPSERYGTDPTGLLLDEVQALRKKWTTEKVTHAVADRIRREGPFET</sequence>
<dbReference type="EMBL" id="UZAM01006669">
    <property type="protein sequence ID" value="VDO92764.1"/>
    <property type="molecule type" value="Genomic_DNA"/>
</dbReference>
<evidence type="ECO:0000313" key="2">
    <source>
        <dbReference type="Proteomes" id="UP000270296"/>
    </source>
</evidence>
<name>A0A183IBG9_9BILA</name>
<dbReference type="AlphaFoldDB" id="A0A183IBG9"/>
<dbReference type="GO" id="GO:0007005">
    <property type="term" value="P:mitochondrion organization"/>
    <property type="evidence" value="ECO:0007669"/>
    <property type="project" value="TreeGrafter"/>
</dbReference>
<proteinExistence type="predicted"/>
<dbReference type="WBParaSite" id="SBAD_0000099301-mRNA-1">
    <property type="protein sequence ID" value="SBAD_0000099301-mRNA-1"/>
    <property type="gene ID" value="SBAD_0000099301"/>
</dbReference>
<dbReference type="GO" id="GO:0005739">
    <property type="term" value="C:mitochondrion"/>
    <property type="evidence" value="ECO:0007669"/>
    <property type="project" value="InterPro"/>
</dbReference>